<keyword evidence="2" id="KW-1185">Reference proteome</keyword>
<evidence type="ECO:0000313" key="2">
    <source>
        <dbReference type="Proteomes" id="UP001153365"/>
    </source>
</evidence>
<organism evidence="1 2">
    <name type="scientific">Phakopsora pachyrhizi</name>
    <name type="common">Asian soybean rust disease fungus</name>
    <dbReference type="NCBI Taxonomy" id="170000"/>
    <lineage>
        <taxon>Eukaryota</taxon>
        <taxon>Fungi</taxon>
        <taxon>Dikarya</taxon>
        <taxon>Basidiomycota</taxon>
        <taxon>Pucciniomycotina</taxon>
        <taxon>Pucciniomycetes</taxon>
        <taxon>Pucciniales</taxon>
        <taxon>Phakopsoraceae</taxon>
        <taxon>Phakopsora</taxon>
    </lineage>
</organism>
<dbReference type="AlphaFoldDB" id="A0AAV0BRB1"/>
<gene>
    <name evidence="1" type="ORF">PPACK8108_LOCUS23708</name>
</gene>
<reference evidence="1" key="1">
    <citation type="submission" date="2022-06" db="EMBL/GenBank/DDBJ databases">
        <authorList>
            <consortium name="SYNGENTA / RWTH Aachen University"/>
        </authorList>
    </citation>
    <scope>NUCLEOTIDE SEQUENCE</scope>
</reference>
<sequence length="736" mass="85878">MAMVHVTSKSFLINLPDFKKTSNNFTLIETKWSRGILVAMIFAAFWGKKNIGFCIAPSVTFAPKEGSTIFYSSELGEVKATEFQSLNKFTRNHDNPPNYFNIKNGRQVDNERQAKDLLGKDKRYRSRSRANNRSIVNIYVQKIKDKIKELFFRLKYMIRKLGKKSEMVENVKEPINLAEINAHRGKFAKQATEKPRFTEKFPQQAKNNIYHHQNFLFKNMKRDGELNYQVFVGFIKKVFKPGGKIKTDFSPSEFEEILEEFNFNFSKLRLKVEEEIYWRKALAMVAHQVIDSKTTKFKDSPNKYFKKLMIALLVNSKLGSDRGKKKPNLSRDIYEKILSEKMAEVYLKGEDITYEMKRIELSGEAYDVYGHYFFGNMDLKISDDIALLTLQAKKNPMILEGINIFHSHGNVEKKIAKVDELFKAISEKEIFETQEERFLGLKFIKWAHGREDSLIVRKSIEFKIADLALDSYLLFPSTNHSLENKSEAARSFKEALDKNPYHFYSVSNGRFAYPDWLSVGISPIGIDYTQKEILKSQMKNIVNAQRRPYQRYFWVDSTLMARSLFEKFEKNHEFVPQLYPQRKIFLDSKDWDSFKKAFDEAPKHHEMITFLNEYECAKLEEKLDMIKYALLRSRSVTIPANTKILKSRNKDFNFVRRLAFEEGKMLWLQLVAVKVYTFDSNAAPNEFAKLIIEISPQLNSLKNEAKGVDGLGELIDYIKLFLGQISVKLANQLRIL</sequence>
<comment type="caution">
    <text evidence="1">The sequence shown here is derived from an EMBL/GenBank/DDBJ whole genome shotgun (WGS) entry which is preliminary data.</text>
</comment>
<proteinExistence type="predicted"/>
<protein>
    <submittedName>
        <fullName evidence="1">Expressed protein</fullName>
    </submittedName>
</protein>
<accession>A0AAV0BRB1</accession>
<dbReference type="Proteomes" id="UP001153365">
    <property type="component" value="Unassembled WGS sequence"/>
</dbReference>
<dbReference type="EMBL" id="CALTRL010006005">
    <property type="protein sequence ID" value="CAH7688709.1"/>
    <property type="molecule type" value="Genomic_DNA"/>
</dbReference>
<evidence type="ECO:0000313" key="1">
    <source>
        <dbReference type="EMBL" id="CAH7688709.1"/>
    </source>
</evidence>
<name>A0AAV0BRB1_PHAPC</name>